<evidence type="ECO:0000313" key="3">
    <source>
        <dbReference type="EMBL" id="MEY8244355.1"/>
    </source>
</evidence>
<proteinExistence type="predicted"/>
<dbReference type="Pfam" id="PF00534">
    <property type="entry name" value="Glycos_transf_1"/>
    <property type="match status" value="1"/>
</dbReference>
<dbReference type="PANTHER" id="PTHR46401">
    <property type="entry name" value="GLYCOSYLTRANSFERASE WBBK-RELATED"/>
    <property type="match status" value="1"/>
</dbReference>
<gene>
    <name evidence="3" type="ORF">AAK873_01830</name>
</gene>
<reference evidence="3 4" key="1">
    <citation type="submission" date="2024-03" db="EMBL/GenBank/DDBJ databases">
        <title>Mouse gut bacterial collection (mGBC) of GemPharmatech.</title>
        <authorList>
            <person name="He Y."/>
            <person name="Dong L."/>
            <person name="Wu D."/>
            <person name="Gao X."/>
            <person name="Lin Z."/>
        </authorList>
    </citation>
    <scope>NUCLEOTIDE SEQUENCE [LARGE SCALE GENOMIC DNA]</scope>
    <source>
        <strain evidence="3 4">54-13</strain>
    </source>
</reference>
<organism evidence="3 4">
    <name type="scientific">Heminiphilus faecis</name>
    <dbReference type="NCBI Taxonomy" id="2601703"/>
    <lineage>
        <taxon>Bacteria</taxon>
        <taxon>Pseudomonadati</taxon>
        <taxon>Bacteroidota</taxon>
        <taxon>Bacteroidia</taxon>
        <taxon>Bacteroidales</taxon>
        <taxon>Muribaculaceae</taxon>
        <taxon>Heminiphilus</taxon>
    </lineage>
</organism>
<keyword evidence="4" id="KW-1185">Reference proteome</keyword>
<dbReference type="Gene3D" id="3.40.50.2000">
    <property type="entry name" value="Glycogen Phosphorylase B"/>
    <property type="match status" value="1"/>
</dbReference>
<evidence type="ECO:0000259" key="2">
    <source>
        <dbReference type="Pfam" id="PF00534"/>
    </source>
</evidence>
<dbReference type="CDD" id="cd03809">
    <property type="entry name" value="GT4_MtfB-like"/>
    <property type="match status" value="1"/>
</dbReference>
<protein>
    <submittedName>
        <fullName evidence="3">Glycosyltransferase family 1 protein</fullName>
    </submittedName>
</protein>
<feature type="domain" description="Glycosyl transferase family 1" evidence="2">
    <location>
        <begin position="215"/>
        <end position="364"/>
    </location>
</feature>
<dbReference type="PANTHER" id="PTHR46401:SF2">
    <property type="entry name" value="GLYCOSYLTRANSFERASE WBBK-RELATED"/>
    <property type="match status" value="1"/>
</dbReference>
<dbReference type="InterPro" id="IPR001296">
    <property type="entry name" value="Glyco_trans_1"/>
</dbReference>
<comment type="caution">
    <text evidence="3">The sequence shown here is derived from an EMBL/GenBank/DDBJ whole genome shotgun (WGS) entry which is preliminary data.</text>
</comment>
<evidence type="ECO:0000313" key="4">
    <source>
        <dbReference type="Proteomes" id="UP001565200"/>
    </source>
</evidence>
<dbReference type="SUPFAM" id="SSF53756">
    <property type="entry name" value="UDP-Glycosyltransferase/glycogen phosphorylase"/>
    <property type="match status" value="1"/>
</dbReference>
<name>A0ABV4CVS2_9BACT</name>
<dbReference type="Proteomes" id="UP001565200">
    <property type="component" value="Unassembled WGS sequence"/>
</dbReference>
<evidence type="ECO:0000256" key="1">
    <source>
        <dbReference type="ARBA" id="ARBA00022679"/>
    </source>
</evidence>
<dbReference type="RefSeq" id="WP_369863147.1">
    <property type="nucleotide sequence ID" value="NZ_JBCLPP010000003.1"/>
</dbReference>
<keyword evidence="1" id="KW-0808">Transferase</keyword>
<dbReference type="EMBL" id="JBCLPP010000003">
    <property type="protein sequence ID" value="MEY8244355.1"/>
    <property type="molecule type" value="Genomic_DNA"/>
</dbReference>
<sequence>MPKLLFDGTAMQSDQRATFHGGGEYAKFILRAAISCGYVFDVALNPNLFLDPETMAVIDNSGKKIVNVRTKAELYSVLDSGIYDIFYSALPYKYYDYSSKARFIGVIHGLRSLEIVWDKYKHKYYASSLKRIVGWCIARSSIIKNELRRRQWKKLAQLINVHNSMFITVSNHTKYAILNFFPEIQARRIHVFYSPFDTMQKDNDNKEGTTCAVTPFFLLVSGNRFEKNTYRAIKAFDKLLDNNLLSGFEVVVTGAENLPFADEIKHKDRFKLLPYVTTERLRELYSNAFCFVYPSLNEGFGYPPILAMSVNTPVIASSATSIPEVCGNAALYFSPENMDDLCNRILHIVDDEEKRTELIALGKERVRFLQKKQSSDISKYIGLIFDTH</sequence>
<accession>A0ABV4CVS2</accession>